<keyword evidence="3" id="KW-1185">Reference proteome</keyword>
<evidence type="ECO:0000313" key="2">
    <source>
        <dbReference type="EMBL" id="KAK3258961.1"/>
    </source>
</evidence>
<dbReference type="EMBL" id="LGRX02019117">
    <property type="protein sequence ID" value="KAK3258961.1"/>
    <property type="molecule type" value="Genomic_DNA"/>
</dbReference>
<feature type="region of interest" description="Disordered" evidence="1">
    <location>
        <begin position="36"/>
        <end position="65"/>
    </location>
</feature>
<gene>
    <name evidence="2" type="ORF">CYMTET_32018</name>
</gene>
<name>A0AAE0KSA0_9CHLO</name>
<evidence type="ECO:0000313" key="3">
    <source>
        <dbReference type="Proteomes" id="UP001190700"/>
    </source>
</evidence>
<dbReference type="AlphaFoldDB" id="A0AAE0KSA0"/>
<feature type="non-terminal residue" evidence="2">
    <location>
        <position position="327"/>
    </location>
</feature>
<dbReference type="Proteomes" id="UP001190700">
    <property type="component" value="Unassembled WGS sequence"/>
</dbReference>
<proteinExistence type="predicted"/>
<evidence type="ECO:0000256" key="1">
    <source>
        <dbReference type="SAM" id="MobiDB-lite"/>
    </source>
</evidence>
<organism evidence="2 3">
    <name type="scientific">Cymbomonas tetramitiformis</name>
    <dbReference type="NCBI Taxonomy" id="36881"/>
    <lineage>
        <taxon>Eukaryota</taxon>
        <taxon>Viridiplantae</taxon>
        <taxon>Chlorophyta</taxon>
        <taxon>Pyramimonadophyceae</taxon>
        <taxon>Pyramimonadales</taxon>
        <taxon>Pyramimonadaceae</taxon>
        <taxon>Cymbomonas</taxon>
    </lineage>
</organism>
<comment type="caution">
    <text evidence="2">The sequence shown here is derived from an EMBL/GenBank/DDBJ whole genome shotgun (WGS) entry which is preliminary data.</text>
</comment>
<feature type="compositionally biased region" description="Basic and acidic residues" evidence="1">
    <location>
        <begin position="174"/>
        <end position="186"/>
    </location>
</feature>
<reference evidence="2 3" key="1">
    <citation type="journal article" date="2015" name="Genome Biol. Evol.">
        <title>Comparative Genomics of a Bacterivorous Green Alga Reveals Evolutionary Causalities and Consequences of Phago-Mixotrophic Mode of Nutrition.</title>
        <authorList>
            <person name="Burns J.A."/>
            <person name="Paasch A."/>
            <person name="Narechania A."/>
            <person name="Kim E."/>
        </authorList>
    </citation>
    <scope>NUCLEOTIDE SEQUENCE [LARGE SCALE GENOMIC DNA]</scope>
    <source>
        <strain evidence="2 3">PLY_AMNH</strain>
    </source>
</reference>
<feature type="region of interest" description="Disordered" evidence="1">
    <location>
        <begin position="160"/>
        <end position="191"/>
    </location>
</feature>
<protein>
    <submittedName>
        <fullName evidence="2">Uncharacterized protein</fullName>
    </submittedName>
</protein>
<sequence length="327" mass="36469">MRSGTYRPLDDNERVPPGSLLEKHMLDQCRDNFIKEQQPSGSFNAGARIPEQPHWATNRPVNSPNNLPQWALQRQELAAQRQVLQQARQDSSLMHAREFQARGLETPDRELGLYSAAHTPQARTNQTLTDVSGGSPAVSIGGLNPQLPQWAYKMQASPMDDFINGRSSDSAASQREDPQVPARRDPTPSALAQTHQPVLVAGSHEYRKPQQTSLISGSREFPMGALQKPQRQHVYEQWLTQLTNPGDWNRSPNTALKEMADACRESVMRAELFAMLLHNEKPLLSFMELCDSERLEEARAAVHAVHNLIDPESADAATMCGLFLIPA</sequence>
<accession>A0AAE0KSA0</accession>